<dbReference type="CDD" id="cd06173">
    <property type="entry name" value="MFS_MefA_like"/>
    <property type="match status" value="1"/>
</dbReference>
<evidence type="ECO:0000256" key="5">
    <source>
        <dbReference type="ARBA" id="ARBA00022989"/>
    </source>
</evidence>
<feature type="transmembrane region" description="Helical" evidence="7">
    <location>
        <begin position="300"/>
        <end position="318"/>
    </location>
</feature>
<feature type="transmembrane region" description="Helical" evidence="7">
    <location>
        <begin position="386"/>
        <end position="408"/>
    </location>
</feature>
<feature type="transmembrane region" description="Helical" evidence="7">
    <location>
        <begin position="358"/>
        <end position="380"/>
    </location>
</feature>
<evidence type="ECO:0000256" key="4">
    <source>
        <dbReference type="ARBA" id="ARBA00022692"/>
    </source>
</evidence>
<evidence type="ECO:0000256" key="7">
    <source>
        <dbReference type="SAM" id="Phobius"/>
    </source>
</evidence>
<dbReference type="PANTHER" id="PTHR23513">
    <property type="entry name" value="INTEGRAL MEMBRANE EFFLUX PROTEIN-RELATED"/>
    <property type="match status" value="1"/>
</dbReference>
<evidence type="ECO:0000256" key="1">
    <source>
        <dbReference type="ARBA" id="ARBA00004651"/>
    </source>
</evidence>
<feature type="transmembrane region" description="Helical" evidence="7">
    <location>
        <begin position="272"/>
        <end position="293"/>
    </location>
</feature>
<protein>
    <submittedName>
        <fullName evidence="9">MFS transporter</fullName>
    </submittedName>
</protein>
<dbReference type="RefSeq" id="WP_332519980.1">
    <property type="nucleotide sequence ID" value="NZ_JANRHA010000007.1"/>
</dbReference>
<dbReference type="Proteomes" id="UP001152755">
    <property type="component" value="Unassembled WGS sequence"/>
</dbReference>
<dbReference type="PANTHER" id="PTHR23513:SF11">
    <property type="entry name" value="STAPHYLOFERRIN A TRANSPORTER"/>
    <property type="match status" value="1"/>
</dbReference>
<evidence type="ECO:0000313" key="9">
    <source>
        <dbReference type="EMBL" id="MDG3015271.1"/>
    </source>
</evidence>
<evidence type="ECO:0000256" key="3">
    <source>
        <dbReference type="ARBA" id="ARBA00022475"/>
    </source>
</evidence>
<dbReference type="Pfam" id="PF05977">
    <property type="entry name" value="MFS_3"/>
    <property type="match status" value="1"/>
</dbReference>
<keyword evidence="2" id="KW-0813">Transport</keyword>
<gene>
    <name evidence="9" type="ORF">NVS88_12005</name>
</gene>
<dbReference type="PROSITE" id="PS50850">
    <property type="entry name" value="MFS"/>
    <property type="match status" value="1"/>
</dbReference>
<keyword evidence="5 7" id="KW-1133">Transmembrane helix</keyword>
<proteinExistence type="predicted"/>
<feature type="transmembrane region" description="Helical" evidence="7">
    <location>
        <begin position="324"/>
        <end position="346"/>
    </location>
</feature>
<dbReference type="InterPro" id="IPR036259">
    <property type="entry name" value="MFS_trans_sf"/>
</dbReference>
<dbReference type="GO" id="GO:0005886">
    <property type="term" value="C:plasma membrane"/>
    <property type="evidence" value="ECO:0007669"/>
    <property type="project" value="UniProtKB-SubCell"/>
</dbReference>
<dbReference type="SUPFAM" id="SSF103473">
    <property type="entry name" value="MFS general substrate transporter"/>
    <property type="match status" value="1"/>
</dbReference>
<feature type="transmembrane region" description="Helical" evidence="7">
    <location>
        <begin position="228"/>
        <end position="252"/>
    </location>
</feature>
<keyword evidence="3" id="KW-1003">Cell membrane</keyword>
<keyword evidence="10" id="KW-1185">Reference proteome</keyword>
<comment type="caution">
    <text evidence="9">The sequence shown here is derived from an EMBL/GenBank/DDBJ whole genome shotgun (WGS) entry which is preliminary data.</text>
</comment>
<keyword evidence="4 7" id="KW-0812">Transmembrane</keyword>
<evidence type="ECO:0000256" key="2">
    <source>
        <dbReference type="ARBA" id="ARBA00022448"/>
    </source>
</evidence>
<evidence type="ECO:0000259" key="8">
    <source>
        <dbReference type="PROSITE" id="PS50850"/>
    </source>
</evidence>
<organism evidence="9 10">
    <name type="scientific">Speluncibacter jeojiensis</name>
    <dbReference type="NCBI Taxonomy" id="2710754"/>
    <lineage>
        <taxon>Bacteria</taxon>
        <taxon>Bacillati</taxon>
        <taxon>Actinomycetota</taxon>
        <taxon>Actinomycetes</taxon>
        <taxon>Mycobacteriales</taxon>
        <taxon>Speluncibacteraceae</taxon>
        <taxon>Speluncibacter</taxon>
    </lineage>
</organism>
<keyword evidence="6 7" id="KW-0472">Membrane</keyword>
<feature type="transmembrane region" description="Helical" evidence="7">
    <location>
        <begin position="37"/>
        <end position="56"/>
    </location>
</feature>
<evidence type="ECO:0000313" key="10">
    <source>
        <dbReference type="Proteomes" id="UP001152755"/>
    </source>
</evidence>
<feature type="domain" description="Major facilitator superfamily (MFS) profile" evidence="8">
    <location>
        <begin position="22"/>
        <end position="412"/>
    </location>
</feature>
<dbReference type="InterPro" id="IPR010290">
    <property type="entry name" value="TM_effector"/>
</dbReference>
<evidence type="ECO:0000256" key="6">
    <source>
        <dbReference type="ARBA" id="ARBA00023136"/>
    </source>
</evidence>
<comment type="subcellular location">
    <subcellularLocation>
        <location evidence="1">Cell membrane</location>
        <topology evidence="1">Multi-pass membrane protein</topology>
    </subcellularLocation>
</comment>
<accession>A0A9X4M6C2</accession>
<name>A0A9X4M6C2_9ACTN</name>
<dbReference type="GO" id="GO:0022857">
    <property type="term" value="F:transmembrane transporter activity"/>
    <property type="evidence" value="ECO:0007669"/>
    <property type="project" value="InterPro"/>
</dbReference>
<sequence>MTVTGPKTTRSLASLHRQTFAALANTNFRRYISGQSLSLIGTWMQSIAQSWLVLQLTGSGTAIGLVVALQTVPMLLLGPYGGVIADRVDKRRLMVVLQSLMGVQALVLGLLTITGTVQMWHIYLLAVALGLNQCFENPARQSFMLEMVGPRDLRNAVSLQSVLVNVARAVGPAVAGLIIATGGLGLCFMLNAVSFVAVVVSLLRLDVSKLQPSPPAKRERGQLRAGIAYVRRTPALAVPLVMMALIGCLTYEFQVVLPVVAEHTFHAGADSYGFLTAAMGAGAVVGGLAMATWGRTGNKALVVTATAFGVVMTVAALAPSLGTMIAAMVLVGAVSVAYTATTNSTLQLEADPSMRGRVMALWAVAFMGSTAIGGPVAGWVSQTFGGRAGLALGAVTCFVAAAVATLVLRRVRERRPELVEEIITAD</sequence>
<reference evidence="9" key="1">
    <citation type="submission" date="2022-08" db="EMBL/GenBank/DDBJ databases">
        <title>Genome analysis of Corynebacteriales strain.</title>
        <authorList>
            <person name="Lee S.D."/>
        </authorList>
    </citation>
    <scope>NUCLEOTIDE SEQUENCE</scope>
    <source>
        <strain evidence="9">D3-21</strain>
    </source>
</reference>
<dbReference type="EMBL" id="JANRHA010000007">
    <property type="protein sequence ID" value="MDG3015271.1"/>
    <property type="molecule type" value="Genomic_DNA"/>
</dbReference>
<dbReference type="Gene3D" id="1.20.1250.20">
    <property type="entry name" value="MFS general substrate transporter like domains"/>
    <property type="match status" value="1"/>
</dbReference>
<feature type="transmembrane region" description="Helical" evidence="7">
    <location>
        <begin position="188"/>
        <end position="207"/>
    </location>
</feature>
<dbReference type="InterPro" id="IPR020846">
    <property type="entry name" value="MFS_dom"/>
</dbReference>
<dbReference type="AlphaFoldDB" id="A0A9X4M6C2"/>
<feature type="transmembrane region" description="Helical" evidence="7">
    <location>
        <begin position="62"/>
        <end position="81"/>
    </location>
</feature>